<dbReference type="InterPro" id="IPR052336">
    <property type="entry name" value="MlaD_Phospholipid_Transporter"/>
</dbReference>
<organism evidence="3 4">
    <name type="scientific">Lapillicoccus jejuensis</name>
    <dbReference type="NCBI Taxonomy" id="402171"/>
    <lineage>
        <taxon>Bacteria</taxon>
        <taxon>Bacillati</taxon>
        <taxon>Actinomycetota</taxon>
        <taxon>Actinomycetes</taxon>
        <taxon>Micrococcales</taxon>
        <taxon>Intrasporangiaceae</taxon>
        <taxon>Lapillicoccus</taxon>
    </lineage>
</organism>
<dbReference type="RefSeq" id="WP_141846462.1">
    <property type="nucleotide sequence ID" value="NZ_BAAAPR010000006.1"/>
</dbReference>
<reference evidence="3 4" key="1">
    <citation type="submission" date="2019-06" db="EMBL/GenBank/DDBJ databases">
        <title>Sequencing the genomes of 1000 actinobacteria strains.</title>
        <authorList>
            <person name="Klenk H.-P."/>
        </authorList>
    </citation>
    <scope>NUCLEOTIDE SEQUENCE [LARGE SCALE GENOMIC DNA]</scope>
    <source>
        <strain evidence="3 4">DSM 18607</strain>
    </source>
</reference>
<sequence length="338" mass="35718">MRRSFSSRNPVVVAVVGLLVLAVVGLLVFYSSSLPLVGAGTTYRAYFTEAAGLRTGNEVRIAGVKVGQVSGVSLQDDVVEVDFQVKDAWVGDRSTAAIKIRTALGQKYLAVDPLGSQELDPSVAIPASRTTSPFDVQQALSGLTTTVEQIDTAQLAQSFDVLSDAFADTPASVRGALQGLTALSRTISSRDAQLATLLKNTRQISATLDERGPQVAALVQDGNLLLGELQQRREAITTLLRSTQTFAQQVRGLVTDNQATLQPALDKLQAVAAVLDRHQADLARALSLAAPYYAMLADATGNGRWLDGYICGLFDSSGAPVLDATAQRTCAPTTGAKR</sequence>
<evidence type="ECO:0000313" key="4">
    <source>
        <dbReference type="Proteomes" id="UP000317893"/>
    </source>
</evidence>
<dbReference type="InterPro" id="IPR024516">
    <property type="entry name" value="Mce_C"/>
</dbReference>
<dbReference type="OrthoDB" id="5241191at2"/>
<dbReference type="EMBL" id="VFMN01000001">
    <property type="protein sequence ID" value="TQJ07435.1"/>
    <property type="molecule type" value="Genomic_DNA"/>
</dbReference>
<feature type="domain" description="Mce/MlaD" evidence="1">
    <location>
        <begin position="40"/>
        <end position="113"/>
    </location>
</feature>
<dbReference type="Pfam" id="PF11887">
    <property type="entry name" value="Mce4_CUP1"/>
    <property type="match status" value="1"/>
</dbReference>
<proteinExistence type="predicted"/>
<name>A0A542DWK8_9MICO</name>
<evidence type="ECO:0000259" key="2">
    <source>
        <dbReference type="Pfam" id="PF11887"/>
    </source>
</evidence>
<evidence type="ECO:0000259" key="1">
    <source>
        <dbReference type="Pfam" id="PF02470"/>
    </source>
</evidence>
<dbReference type="GO" id="GO:0005576">
    <property type="term" value="C:extracellular region"/>
    <property type="evidence" value="ECO:0007669"/>
    <property type="project" value="TreeGrafter"/>
</dbReference>
<evidence type="ECO:0000313" key="3">
    <source>
        <dbReference type="EMBL" id="TQJ07435.1"/>
    </source>
</evidence>
<protein>
    <submittedName>
        <fullName evidence="3">Phospholipid/cholesterol/gamma-HCH transport system substrate-binding protein</fullName>
    </submittedName>
</protein>
<dbReference type="PANTHER" id="PTHR33371">
    <property type="entry name" value="INTERMEMBRANE PHOSPHOLIPID TRANSPORT SYSTEM BINDING PROTEIN MLAD-RELATED"/>
    <property type="match status" value="1"/>
</dbReference>
<dbReference type="PANTHER" id="PTHR33371:SF18">
    <property type="entry name" value="MCE-FAMILY PROTEIN MCE3C"/>
    <property type="match status" value="1"/>
</dbReference>
<dbReference type="Proteomes" id="UP000317893">
    <property type="component" value="Unassembled WGS sequence"/>
</dbReference>
<comment type="caution">
    <text evidence="3">The sequence shown here is derived from an EMBL/GenBank/DDBJ whole genome shotgun (WGS) entry which is preliminary data.</text>
</comment>
<dbReference type="NCBIfam" id="TIGR00996">
    <property type="entry name" value="Mtu_fam_mce"/>
    <property type="match status" value="1"/>
</dbReference>
<dbReference type="Pfam" id="PF02470">
    <property type="entry name" value="MlaD"/>
    <property type="match status" value="1"/>
</dbReference>
<dbReference type="InterPro" id="IPR003399">
    <property type="entry name" value="Mce/MlaD"/>
</dbReference>
<dbReference type="PRINTS" id="PR01782">
    <property type="entry name" value="MCEVIRFACTOR"/>
</dbReference>
<feature type="domain" description="Mammalian cell entry C-terminal" evidence="2">
    <location>
        <begin position="117"/>
        <end position="303"/>
    </location>
</feature>
<dbReference type="InterPro" id="IPR005693">
    <property type="entry name" value="Mce"/>
</dbReference>
<dbReference type="AlphaFoldDB" id="A0A542DWK8"/>
<gene>
    <name evidence="3" type="ORF">FB458_0497</name>
</gene>
<accession>A0A542DWK8</accession>
<keyword evidence="4" id="KW-1185">Reference proteome</keyword>